<proteinExistence type="predicted"/>
<keyword evidence="1" id="KW-0472">Membrane</keyword>
<evidence type="ECO:0000256" key="1">
    <source>
        <dbReference type="SAM" id="Phobius"/>
    </source>
</evidence>
<evidence type="ECO:0000313" key="2">
    <source>
        <dbReference type="EMBL" id="AIE96978.1"/>
    </source>
</evidence>
<feature type="transmembrane region" description="Helical" evidence="1">
    <location>
        <begin position="156"/>
        <end position="174"/>
    </location>
</feature>
<keyword evidence="1" id="KW-0812">Transmembrane</keyword>
<accession>A0A075G072</accession>
<protein>
    <submittedName>
        <fullName evidence="2">Uncharacterized protein</fullName>
    </submittedName>
</protein>
<organism evidence="2">
    <name type="scientific">uncultured marine group II/III euryarchaeote AD1000_88_G11</name>
    <dbReference type="NCBI Taxonomy" id="1457822"/>
    <lineage>
        <taxon>Archaea</taxon>
        <taxon>Methanobacteriati</taxon>
        <taxon>Methanobacteriota</taxon>
        <taxon>environmental samples</taxon>
    </lineage>
</organism>
<sequence>MFYIFLSKMNRHNYEKYVVKSWFNREIIHTDENVVDNPNKWNMKRIGPTNFYKIGYVRYKLPNWSLDPEDKQKINKCLKLWNKKYIPFGDSPGNNEPKPYWFCRKGDWRPLWGELTKNHALVMKQLTSTYFAGKRGGSSESTIFPCFYNFQVDRDIFDICILLISIFIYWVAIARI</sequence>
<reference evidence="2" key="1">
    <citation type="journal article" date="2014" name="Genome Biol. Evol.">
        <title>Pangenome evidence for extensive interdomain horizontal transfer affecting lineage core and shell genes in uncultured planktonic thaumarchaeota and euryarchaeota.</title>
        <authorList>
            <person name="Deschamps P."/>
            <person name="Zivanovic Y."/>
            <person name="Moreira D."/>
            <person name="Rodriguez-Valera F."/>
            <person name="Lopez-Garcia P."/>
        </authorList>
    </citation>
    <scope>NUCLEOTIDE SEQUENCE</scope>
</reference>
<keyword evidence="1" id="KW-1133">Transmembrane helix</keyword>
<name>A0A075G072_9EURY</name>
<dbReference type="AlphaFoldDB" id="A0A075G072"/>
<dbReference type="EMBL" id="KF900494">
    <property type="protein sequence ID" value="AIE96978.1"/>
    <property type="molecule type" value="Genomic_DNA"/>
</dbReference>